<dbReference type="NCBIfam" id="TIGR01488">
    <property type="entry name" value="HAD-SF-IB"/>
    <property type="match status" value="1"/>
</dbReference>
<dbReference type="Gene3D" id="3.40.50.1000">
    <property type="entry name" value="HAD superfamily/HAD-like"/>
    <property type="match status" value="1"/>
</dbReference>
<dbReference type="NCBIfam" id="TIGR00338">
    <property type="entry name" value="serB"/>
    <property type="match status" value="1"/>
</dbReference>
<evidence type="ECO:0000256" key="1">
    <source>
        <dbReference type="ARBA" id="ARBA00001946"/>
    </source>
</evidence>
<evidence type="ECO:0000256" key="12">
    <source>
        <dbReference type="ARBA" id="ARBA00048138"/>
    </source>
</evidence>
<dbReference type="GO" id="GO:0000287">
    <property type="term" value="F:magnesium ion binding"/>
    <property type="evidence" value="ECO:0007669"/>
    <property type="project" value="TreeGrafter"/>
</dbReference>
<evidence type="ECO:0000256" key="5">
    <source>
        <dbReference type="ARBA" id="ARBA00015196"/>
    </source>
</evidence>
<evidence type="ECO:0000256" key="2">
    <source>
        <dbReference type="ARBA" id="ARBA00005135"/>
    </source>
</evidence>
<evidence type="ECO:0000256" key="10">
    <source>
        <dbReference type="ARBA" id="ARBA00023299"/>
    </source>
</evidence>
<comment type="catalytic activity">
    <reaction evidence="13">
        <text>O-phospho-D-serine + H2O = D-serine + phosphate</text>
        <dbReference type="Rhea" id="RHEA:24873"/>
        <dbReference type="ChEBI" id="CHEBI:15377"/>
        <dbReference type="ChEBI" id="CHEBI:35247"/>
        <dbReference type="ChEBI" id="CHEBI:43474"/>
        <dbReference type="ChEBI" id="CHEBI:58680"/>
        <dbReference type="EC" id="3.1.3.3"/>
    </reaction>
</comment>
<dbReference type="SFLD" id="SFLDG01137">
    <property type="entry name" value="C1.6.1:_Phosphoserine_Phosphat"/>
    <property type="match status" value="1"/>
</dbReference>
<evidence type="ECO:0000256" key="14">
    <source>
        <dbReference type="PIRSR" id="PIRSR604469-1"/>
    </source>
</evidence>
<keyword evidence="16" id="KW-1185">Reference proteome</keyword>
<dbReference type="Pfam" id="PF00702">
    <property type="entry name" value="Hydrolase"/>
    <property type="match status" value="1"/>
</dbReference>
<dbReference type="CDD" id="cd07500">
    <property type="entry name" value="HAD_PSP"/>
    <property type="match status" value="1"/>
</dbReference>
<protein>
    <recommendedName>
        <fullName evidence="5">Phosphoserine phosphatase</fullName>
        <ecNumber evidence="4">3.1.3.3</ecNumber>
    </recommendedName>
    <alternativeName>
        <fullName evidence="11">O-phosphoserine phosphohydrolase</fullName>
    </alternativeName>
</protein>
<evidence type="ECO:0000313" key="15">
    <source>
        <dbReference type="EMBL" id="QIZ75944.1"/>
    </source>
</evidence>
<dbReference type="RefSeq" id="WP_168659205.1">
    <property type="nucleotide sequence ID" value="NZ_CP051180.1"/>
</dbReference>
<dbReference type="GO" id="GO:0005737">
    <property type="term" value="C:cytoplasm"/>
    <property type="evidence" value="ECO:0007669"/>
    <property type="project" value="TreeGrafter"/>
</dbReference>
<dbReference type="Proteomes" id="UP000501602">
    <property type="component" value="Chromosome"/>
</dbReference>
<dbReference type="SFLD" id="SFLDG01136">
    <property type="entry name" value="C1.6:_Phosphoserine_Phosphatas"/>
    <property type="match status" value="1"/>
</dbReference>
<dbReference type="PANTHER" id="PTHR43344:SF2">
    <property type="entry name" value="PHOSPHOSERINE PHOSPHATASE"/>
    <property type="match status" value="1"/>
</dbReference>
<dbReference type="KEGG" id="fes:HER31_03035"/>
<reference evidence="15 16" key="1">
    <citation type="submission" date="2020-04" db="EMBL/GenBank/DDBJ databases">
        <title>Ferrimonas sp. S7 isolated from sea water.</title>
        <authorList>
            <person name="Bae S.S."/>
            <person name="Baek K."/>
        </authorList>
    </citation>
    <scope>NUCLEOTIDE SEQUENCE [LARGE SCALE GENOMIC DNA]</scope>
    <source>
        <strain evidence="15 16">S7</strain>
    </source>
</reference>
<comment type="pathway">
    <text evidence="2">Amino-acid biosynthesis; L-serine biosynthesis; L-serine from 3-phospho-D-glycerate: step 3/3.</text>
</comment>
<comment type="similarity">
    <text evidence="3">Belongs to the HAD-like hydrolase superfamily. SerB family.</text>
</comment>
<sequence length="289" mass="30982">MSATTAPQARWNRDQPAFAVIAEDKVDDLLLPESLHLVAMGNITASLSRKVWQGDSSMLVCNSNQQQEWFQLPAQLPSIRQPGLLLMDMDSTAIEMECIDEIARRGGVYEQVSAVTEQAMQGQLDFADALRVRVALLAGIPASVLAEIAADLPLMPGLKVLCRSLQQHGWKIAIASGGFNAIAAVLAQQLQADYFEANELEQHQGILTGKVTGAIVDAQRKAEILAELGARFEIEPSQWVAIGDGANDLPMLATANLGVGFRAKPKVAAQADVAINYLGLDAVLGLLTD</sequence>
<dbReference type="EMBL" id="CP051180">
    <property type="protein sequence ID" value="QIZ75944.1"/>
    <property type="molecule type" value="Genomic_DNA"/>
</dbReference>
<evidence type="ECO:0000313" key="16">
    <source>
        <dbReference type="Proteomes" id="UP000501602"/>
    </source>
</evidence>
<dbReference type="PANTHER" id="PTHR43344">
    <property type="entry name" value="PHOSPHOSERINE PHOSPHATASE"/>
    <property type="match status" value="1"/>
</dbReference>
<organism evidence="15 16">
    <name type="scientific">Ferrimonas lipolytica</name>
    <dbReference type="NCBI Taxonomy" id="2724191"/>
    <lineage>
        <taxon>Bacteria</taxon>
        <taxon>Pseudomonadati</taxon>
        <taxon>Pseudomonadota</taxon>
        <taxon>Gammaproteobacteria</taxon>
        <taxon>Alteromonadales</taxon>
        <taxon>Ferrimonadaceae</taxon>
        <taxon>Ferrimonas</taxon>
    </lineage>
</organism>
<proteinExistence type="inferred from homology"/>
<comment type="catalytic activity">
    <reaction evidence="12">
        <text>O-phospho-L-serine + H2O = L-serine + phosphate</text>
        <dbReference type="Rhea" id="RHEA:21208"/>
        <dbReference type="ChEBI" id="CHEBI:15377"/>
        <dbReference type="ChEBI" id="CHEBI:33384"/>
        <dbReference type="ChEBI" id="CHEBI:43474"/>
        <dbReference type="ChEBI" id="CHEBI:57524"/>
        <dbReference type="EC" id="3.1.3.3"/>
    </reaction>
</comment>
<dbReference type="InterPro" id="IPR023214">
    <property type="entry name" value="HAD_sf"/>
</dbReference>
<gene>
    <name evidence="15" type="primary">serB</name>
    <name evidence="15" type="ORF">HER31_03035</name>
</gene>
<dbReference type="InterPro" id="IPR004469">
    <property type="entry name" value="PSP"/>
</dbReference>
<dbReference type="InterPro" id="IPR050582">
    <property type="entry name" value="HAD-like_SerB"/>
</dbReference>
<evidence type="ECO:0000256" key="4">
    <source>
        <dbReference type="ARBA" id="ARBA00012640"/>
    </source>
</evidence>
<keyword evidence="10" id="KW-0718">Serine biosynthesis</keyword>
<evidence type="ECO:0000256" key="11">
    <source>
        <dbReference type="ARBA" id="ARBA00031693"/>
    </source>
</evidence>
<feature type="active site" description="Proton donor" evidence="14">
    <location>
        <position position="90"/>
    </location>
</feature>
<dbReference type="AlphaFoldDB" id="A0A6H1UA85"/>
<evidence type="ECO:0000256" key="9">
    <source>
        <dbReference type="ARBA" id="ARBA00022842"/>
    </source>
</evidence>
<evidence type="ECO:0000256" key="6">
    <source>
        <dbReference type="ARBA" id="ARBA00022605"/>
    </source>
</evidence>
<evidence type="ECO:0000256" key="7">
    <source>
        <dbReference type="ARBA" id="ARBA00022723"/>
    </source>
</evidence>
<comment type="cofactor">
    <cofactor evidence="1">
        <name>Mg(2+)</name>
        <dbReference type="ChEBI" id="CHEBI:18420"/>
    </cofactor>
</comment>
<dbReference type="GO" id="GO:0036424">
    <property type="term" value="F:L-phosphoserine phosphatase activity"/>
    <property type="evidence" value="ECO:0007669"/>
    <property type="project" value="InterPro"/>
</dbReference>
<dbReference type="SFLD" id="SFLDS00003">
    <property type="entry name" value="Haloacid_Dehalogenase"/>
    <property type="match status" value="1"/>
</dbReference>
<keyword evidence="9" id="KW-0460">Magnesium</keyword>
<evidence type="ECO:0000256" key="3">
    <source>
        <dbReference type="ARBA" id="ARBA00009184"/>
    </source>
</evidence>
<keyword evidence="8 15" id="KW-0378">Hydrolase</keyword>
<keyword evidence="7" id="KW-0479">Metal-binding</keyword>
<dbReference type="GO" id="GO:0006564">
    <property type="term" value="P:L-serine biosynthetic process"/>
    <property type="evidence" value="ECO:0007669"/>
    <property type="project" value="UniProtKB-KW"/>
</dbReference>
<dbReference type="UniPathway" id="UPA00135">
    <property type="reaction ID" value="UER00198"/>
</dbReference>
<feature type="active site" description="Nucleophile" evidence="14">
    <location>
        <position position="88"/>
    </location>
</feature>
<evidence type="ECO:0000256" key="13">
    <source>
        <dbReference type="ARBA" id="ARBA00048523"/>
    </source>
</evidence>
<dbReference type="EC" id="3.1.3.3" evidence="4"/>
<dbReference type="InterPro" id="IPR036412">
    <property type="entry name" value="HAD-like_sf"/>
</dbReference>
<keyword evidence="6" id="KW-0028">Amino-acid biosynthesis</keyword>
<name>A0A6H1UA85_9GAMM</name>
<dbReference type="SFLD" id="SFLDF00029">
    <property type="entry name" value="phosphoserine_phosphatase"/>
    <property type="match status" value="1"/>
</dbReference>
<accession>A0A6H1UA85</accession>
<evidence type="ECO:0000256" key="8">
    <source>
        <dbReference type="ARBA" id="ARBA00022801"/>
    </source>
</evidence>
<dbReference type="SUPFAM" id="SSF56784">
    <property type="entry name" value="HAD-like"/>
    <property type="match status" value="1"/>
</dbReference>